<geneLocation type="plasmid" evidence="10">
    <name>unnamed</name>
</geneLocation>
<name>W5SWI3_9SPIR</name>
<protein>
    <submittedName>
        <fullName evidence="10">Variable outer membrane protein</fullName>
    </submittedName>
</protein>
<gene>
    <name evidence="10" type="ORF">BCO_0015800</name>
</gene>
<evidence type="ECO:0000256" key="7">
    <source>
        <dbReference type="ARBA" id="ARBA00023237"/>
    </source>
</evidence>
<comment type="similarity">
    <text evidence="3">Belongs to the variable small protein (Vsp) family.</text>
</comment>
<dbReference type="InterPro" id="IPR036437">
    <property type="entry name" value="OspC-like_sf"/>
</dbReference>
<organism evidence="10">
    <name type="scientific">Borrelia coriaceae ATCC 43381</name>
    <dbReference type="NCBI Taxonomy" id="1408429"/>
    <lineage>
        <taxon>Bacteria</taxon>
        <taxon>Pseudomonadati</taxon>
        <taxon>Spirochaetota</taxon>
        <taxon>Spirochaetia</taxon>
        <taxon>Spirochaetales</taxon>
        <taxon>Borreliaceae</taxon>
        <taxon>Borrelia</taxon>
    </lineage>
</organism>
<dbReference type="Gene3D" id="1.20.120.240">
    <property type="entry name" value="Lipoprotein, type 6"/>
    <property type="match status" value="1"/>
</dbReference>
<dbReference type="OrthoDB" id="352157at2"/>
<sequence>MKINIKNINIKSICATLFISLFLFISCGNAGPVPKEGQAATADGTLINLKGIGDNIKGVVEFVMNIEEVKNLIVAIDELAKGIGKKINTSGSGIEADGSHGNNKNNGLIAGVYEIASLIETKAKGLQVGESFNDKELQTKVDIVKNKAEAFKSTLRSSHSNLGSGSAVTDINAQKAIDRKSHGSDGTYGAIQLAELYEAVNALMSTANEVLKGVIAPAKEVSPAN</sequence>
<comment type="function">
    <text evidence="1">The Vlp and Vsp proteins are antigenically distinct proteins, only one vlp or vsp gene is transcriptionally active at any one time. Switching between these genes is a mechanism of host immune response evasion.</text>
</comment>
<dbReference type="SUPFAM" id="SSF63515">
    <property type="entry name" value="Outer surface protein C (OspC)"/>
    <property type="match status" value="1"/>
</dbReference>
<reference evidence="10" key="1">
    <citation type="submission" date="2013-04" db="EMBL/GenBank/DDBJ databases">
        <title>Comparative Genomics of Relapsing Fever Spirochetes.</title>
        <authorList>
            <person name="Schwan T.G."/>
            <person name="Raffel S.J."/>
            <person name="Porcella S.F."/>
            <person name="Martens C.A."/>
            <person name="Bruno D.P."/>
            <person name="Ricklefs S.M."/>
            <person name="Barbian K.B."/>
        </authorList>
    </citation>
    <scope>NUCLEOTIDE SEQUENCE</scope>
    <source>
        <strain evidence="10">Co53</strain>
        <plasmid evidence="10">unnamed</plasmid>
    </source>
</reference>
<dbReference type="HOGENOM" id="CLU_089887_0_0_12"/>
<keyword evidence="8" id="KW-0449">Lipoprotein</keyword>
<keyword evidence="4 9" id="KW-0732">Signal</keyword>
<evidence type="ECO:0000256" key="3">
    <source>
        <dbReference type="ARBA" id="ARBA00008719"/>
    </source>
</evidence>
<keyword evidence="6" id="KW-0564">Palmitate</keyword>
<evidence type="ECO:0000313" key="10">
    <source>
        <dbReference type="EMBL" id="AHH11247.1"/>
    </source>
</evidence>
<dbReference type="EMBL" id="CP005748">
    <property type="protein sequence ID" value="AHH11247.1"/>
    <property type="molecule type" value="Genomic_DNA"/>
</dbReference>
<dbReference type="GO" id="GO:0009279">
    <property type="term" value="C:cell outer membrane"/>
    <property type="evidence" value="ECO:0007669"/>
    <property type="project" value="UniProtKB-SubCell"/>
</dbReference>
<dbReference type="InterPro" id="IPR001800">
    <property type="entry name" value="Lipoprotein_OspC"/>
</dbReference>
<evidence type="ECO:0000256" key="2">
    <source>
        <dbReference type="ARBA" id="ARBA00004459"/>
    </source>
</evidence>
<comment type="subcellular location">
    <subcellularLocation>
        <location evidence="2">Cell outer membrane</location>
        <topology evidence="2">Lipid-anchor</topology>
    </subcellularLocation>
</comment>
<evidence type="ECO:0000256" key="4">
    <source>
        <dbReference type="ARBA" id="ARBA00022729"/>
    </source>
</evidence>
<evidence type="ECO:0000256" key="9">
    <source>
        <dbReference type="SAM" id="SignalP"/>
    </source>
</evidence>
<accession>W5SWI3</accession>
<evidence type="ECO:0000256" key="5">
    <source>
        <dbReference type="ARBA" id="ARBA00023136"/>
    </source>
</evidence>
<dbReference type="PROSITE" id="PS51257">
    <property type="entry name" value="PROKAR_LIPOPROTEIN"/>
    <property type="match status" value="1"/>
</dbReference>
<evidence type="ECO:0000256" key="8">
    <source>
        <dbReference type="ARBA" id="ARBA00023288"/>
    </source>
</evidence>
<evidence type="ECO:0000256" key="6">
    <source>
        <dbReference type="ARBA" id="ARBA00023139"/>
    </source>
</evidence>
<feature type="chain" id="PRO_5004871876" evidence="9">
    <location>
        <begin position="31"/>
        <end position="225"/>
    </location>
</feature>
<feature type="signal peptide" evidence="9">
    <location>
        <begin position="1"/>
        <end position="30"/>
    </location>
</feature>
<proteinExistence type="inferred from homology"/>
<dbReference type="AlphaFoldDB" id="W5SWI3"/>
<evidence type="ECO:0000256" key="1">
    <source>
        <dbReference type="ARBA" id="ARBA00003932"/>
    </source>
</evidence>
<dbReference type="Pfam" id="PF01441">
    <property type="entry name" value="Lipoprotein_6"/>
    <property type="match status" value="1"/>
</dbReference>
<keyword evidence="5" id="KW-0472">Membrane</keyword>
<keyword evidence="7" id="KW-0998">Cell outer membrane</keyword>
<dbReference type="RefSeq" id="WP_025408577.1">
    <property type="nucleotide sequence ID" value="NZ_CP005748.1"/>
</dbReference>
<keyword evidence="10" id="KW-0614">Plasmid</keyword>